<keyword evidence="4" id="KW-1185">Reference proteome</keyword>
<feature type="region of interest" description="Disordered" evidence="1">
    <location>
        <begin position="1"/>
        <end position="27"/>
    </location>
</feature>
<name>A0A6G4WDG4_9HYPH</name>
<dbReference type="Proteomes" id="UP001642900">
    <property type="component" value="Unassembled WGS sequence"/>
</dbReference>
<evidence type="ECO:0000259" key="2">
    <source>
        <dbReference type="Pfam" id="PF08818"/>
    </source>
</evidence>
<dbReference type="Pfam" id="PF08818">
    <property type="entry name" value="DUF1801"/>
    <property type="match status" value="1"/>
</dbReference>
<accession>A0A6G4WDG4</accession>
<dbReference type="RefSeq" id="WP_165029244.1">
    <property type="nucleotide sequence ID" value="NZ_JAAKZF010000020.1"/>
</dbReference>
<sequence length="155" mass="17028">MAGKRSGAPTKVTKKAAARPASAKPVLLSGGNPQIPKGYGDAPVQAYIAAMPGWKSDVGRRLDAIIERTVPGVRKAVKWNSPFYGVEDGVWFLSFHVFARYVKVTFFRGTSLNPVPPGKSKHPEVRYLDIYEDQLDETQFADWVKQAAALPGERL</sequence>
<feature type="domain" description="YdhG-like" evidence="2">
    <location>
        <begin position="57"/>
        <end position="147"/>
    </location>
</feature>
<comment type="caution">
    <text evidence="3">The sequence shown here is derived from an EMBL/GenBank/DDBJ whole genome shotgun (WGS) entry which is preliminary data.</text>
</comment>
<proteinExistence type="predicted"/>
<reference evidence="3 4" key="1">
    <citation type="submission" date="2020-02" db="EMBL/GenBank/DDBJ databases">
        <title>Genome sequence of strain CCNWXJ40-4.</title>
        <authorList>
            <person name="Gao J."/>
            <person name="Sun J."/>
        </authorList>
    </citation>
    <scope>NUCLEOTIDE SEQUENCE [LARGE SCALE GENOMIC DNA]</scope>
    <source>
        <strain evidence="3 4">CCNWXJ 40-4</strain>
    </source>
</reference>
<dbReference type="InterPro" id="IPR014922">
    <property type="entry name" value="YdhG-like"/>
</dbReference>
<evidence type="ECO:0000313" key="4">
    <source>
        <dbReference type="Proteomes" id="UP001642900"/>
    </source>
</evidence>
<dbReference type="AlphaFoldDB" id="A0A6G4WDG4"/>
<evidence type="ECO:0000313" key="3">
    <source>
        <dbReference type="EMBL" id="NGO52649.1"/>
    </source>
</evidence>
<dbReference type="Gene3D" id="3.90.1150.200">
    <property type="match status" value="1"/>
</dbReference>
<protein>
    <submittedName>
        <fullName evidence="3">DUF1801 domain-containing protein</fullName>
    </submittedName>
</protein>
<dbReference type="SUPFAM" id="SSF159888">
    <property type="entry name" value="YdhG-like"/>
    <property type="match status" value="1"/>
</dbReference>
<dbReference type="EMBL" id="JAAKZF010000020">
    <property type="protein sequence ID" value="NGO52649.1"/>
    <property type="molecule type" value="Genomic_DNA"/>
</dbReference>
<organism evidence="3 4">
    <name type="scientific">Allomesorhizobium camelthorni</name>
    <dbReference type="NCBI Taxonomy" id="475069"/>
    <lineage>
        <taxon>Bacteria</taxon>
        <taxon>Pseudomonadati</taxon>
        <taxon>Pseudomonadota</taxon>
        <taxon>Alphaproteobacteria</taxon>
        <taxon>Hyphomicrobiales</taxon>
        <taxon>Phyllobacteriaceae</taxon>
        <taxon>Allomesorhizobium</taxon>
    </lineage>
</organism>
<evidence type="ECO:0000256" key="1">
    <source>
        <dbReference type="SAM" id="MobiDB-lite"/>
    </source>
</evidence>
<gene>
    <name evidence="3" type="ORF">G6N73_15925</name>
</gene>